<organism evidence="7 8">
    <name type="scientific">Azomonas macrocytogenes</name>
    <name type="common">Azotobacter macrocytogenes</name>
    <dbReference type="NCBI Taxonomy" id="69962"/>
    <lineage>
        <taxon>Bacteria</taxon>
        <taxon>Pseudomonadati</taxon>
        <taxon>Pseudomonadota</taxon>
        <taxon>Gammaproteobacteria</taxon>
        <taxon>Pseudomonadales</taxon>
        <taxon>Pseudomonadaceae</taxon>
        <taxon>Azomonas</taxon>
    </lineage>
</organism>
<dbReference type="PANTHER" id="PTHR47053:SF1">
    <property type="entry name" value="MUREIN DD-ENDOPEPTIDASE MEPH-RELATED"/>
    <property type="match status" value="1"/>
</dbReference>
<feature type="domain" description="NlpC/P60" evidence="6">
    <location>
        <begin position="59"/>
        <end position="186"/>
    </location>
</feature>
<proteinExistence type="inferred from homology"/>
<dbReference type="GO" id="GO:0008234">
    <property type="term" value="F:cysteine-type peptidase activity"/>
    <property type="evidence" value="ECO:0007669"/>
    <property type="project" value="UniProtKB-KW"/>
</dbReference>
<keyword evidence="2" id="KW-0645">Protease</keyword>
<keyword evidence="8" id="KW-1185">Reference proteome</keyword>
<evidence type="ECO:0000256" key="3">
    <source>
        <dbReference type="ARBA" id="ARBA00022801"/>
    </source>
</evidence>
<evidence type="ECO:0000256" key="5">
    <source>
        <dbReference type="SAM" id="SignalP"/>
    </source>
</evidence>
<evidence type="ECO:0000259" key="6">
    <source>
        <dbReference type="PROSITE" id="PS51935"/>
    </source>
</evidence>
<keyword evidence="5" id="KW-0732">Signal</keyword>
<dbReference type="InterPro" id="IPR051202">
    <property type="entry name" value="Peptidase_C40"/>
</dbReference>
<evidence type="ECO:0000256" key="1">
    <source>
        <dbReference type="ARBA" id="ARBA00007074"/>
    </source>
</evidence>
<dbReference type="InterPro" id="IPR000064">
    <property type="entry name" value="NLP_P60_dom"/>
</dbReference>
<gene>
    <name evidence="7" type="ORF">FHR87_003401</name>
</gene>
<sequence>MLRRLAPLTTCAAAILLTACAGQVPEQQASNSSKDLARHLYEQHAMQEEEQEPAEETAQVQAETILERGLKLLGTPYRFGGVSLKTGFDCSGFIGFLFREEAGIQLPRSTREMIALDVPQVSRDKLQAGDILFFNKRGRGRVSHVGIYIGDDRFLHSASRRSGGVRVDSLGNTYWRASYMQAKRVLTDTTSASGGA</sequence>
<protein>
    <submittedName>
        <fullName evidence="7">Cell wall-associated NlpC family hydrolase</fullName>
    </submittedName>
</protein>
<comment type="similarity">
    <text evidence="1">Belongs to the peptidase C40 family.</text>
</comment>
<feature type="signal peptide" evidence="5">
    <location>
        <begin position="1"/>
        <end position="21"/>
    </location>
</feature>
<reference evidence="7 8" key="1">
    <citation type="submission" date="2020-08" db="EMBL/GenBank/DDBJ databases">
        <title>Genomic Encyclopedia of Type Strains, Phase III (KMG-III): the genomes of soil and plant-associated and newly described type strains.</title>
        <authorList>
            <person name="Whitman W."/>
        </authorList>
    </citation>
    <scope>NUCLEOTIDE SEQUENCE [LARGE SCALE GENOMIC DNA]</scope>
    <source>
        <strain evidence="7 8">CECT 4462</strain>
    </source>
</reference>
<dbReference type="AlphaFoldDB" id="A0A839T6C0"/>
<name>A0A839T6C0_AZOMA</name>
<dbReference type="InterPro" id="IPR038765">
    <property type="entry name" value="Papain-like_cys_pep_sf"/>
</dbReference>
<dbReference type="EMBL" id="JACHXI010000022">
    <property type="protein sequence ID" value="MBB3104972.1"/>
    <property type="molecule type" value="Genomic_DNA"/>
</dbReference>
<dbReference type="PROSITE" id="PS51935">
    <property type="entry name" value="NLPC_P60"/>
    <property type="match status" value="1"/>
</dbReference>
<dbReference type="SUPFAM" id="SSF54001">
    <property type="entry name" value="Cysteine proteinases"/>
    <property type="match status" value="1"/>
</dbReference>
<dbReference type="Proteomes" id="UP000549250">
    <property type="component" value="Unassembled WGS sequence"/>
</dbReference>
<evidence type="ECO:0000256" key="4">
    <source>
        <dbReference type="ARBA" id="ARBA00022807"/>
    </source>
</evidence>
<dbReference type="GO" id="GO:0006508">
    <property type="term" value="P:proteolysis"/>
    <property type="evidence" value="ECO:0007669"/>
    <property type="project" value="UniProtKB-KW"/>
</dbReference>
<evidence type="ECO:0000256" key="2">
    <source>
        <dbReference type="ARBA" id="ARBA00022670"/>
    </source>
</evidence>
<dbReference type="PANTHER" id="PTHR47053">
    <property type="entry name" value="MUREIN DD-ENDOPEPTIDASE MEPH-RELATED"/>
    <property type="match status" value="1"/>
</dbReference>
<evidence type="ECO:0000313" key="8">
    <source>
        <dbReference type="Proteomes" id="UP000549250"/>
    </source>
</evidence>
<keyword evidence="4" id="KW-0788">Thiol protease</keyword>
<dbReference type="RefSeq" id="WP_183167824.1">
    <property type="nucleotide sequence ID" value="NZ_JACHXI010000022.1"/>
</dbReference>
<dbReference type="PROSITE" id="PS51257">
    <property type="entry name" value="PROKAR_LIPOPROTEIN"/>
    <property type="match status" value="1"/>
</dbReference>
<evidence type="ECO:0000313" key="7">
    <source>
        <dbReference type="EMBL" id="MBB3104972.1"/>
    </source>
</evidence>
<keyword evidence="3 7" id="KW-0378">Hydrolase</keyword>
<accession>A0A839T6C0</accession>
<dbReference type="Gene3D" id="3.90.1720.10">
    <property type="entry name" value="endopeptidase domain like (from Nostoc punctiforme)"/>
    <property type="match status" value="1"/>
</dbReference>
<comment type="caution">
    <text evidence="7">The sequence shown here is derived from an EMBL/GenBank/DDBJ whole genome shotgun (WGS) entry which is preliminary data.</text>
</comment>
<dbReference type="Pfam" id="PF00877">
    <property type="entry name" value="NLPC_P60"/>
    <property type="match status" value="1"/>
</dbReference>
<feature type="chain" id="PRO_5032855006" evidence="5">
    <location>
        <begin position="22"/>
        <end position="196"/>
    </location>
</feature>